<dbReference type="PRINTS" id="PR00705">
    <property type="entry name" value="PAPAIN"/>
</dbReference>
<dbReference type="SMART" id="SM00848">
    <property type="entry name" value="Inhibitor_I29"/>
    <property type="match status" value="1"/>
</dbReference>
<dbReference type="InterPro" id="IPR013128">
    <property type="entry name" value="Peptidase_C1A"/>
</dbReference>
<feature type="domain" description="Peptidase C1A papain C-terminal" evidence="5">
    <location>
        <begin position="114"/>
        <end position="328"/>
    </location>
</feature>
<keyword evidence="4" id="KW-0732">Signal</keyword>
<dbReference type="InterPro" id="IPR038765">
    <property type="entry name" value="Papain-like_cys_pep_sf"/>
</dbReference>
<dbReference type="CDD" id="cd02248">
    <property type="entry name" value="Peptidase_C1A"/>
    <property type="match status" value="1"/>
</dbReference>
<feature type="chain" id="PRO_5042021862" evidence="4">
    <location>
        <begin position="20"/>
        <end position="329"/>
    </location>
</feature>
<dbReference type="InterPro" id="IPR000668">
    <property type="entry name" value="Peptidase_C1A_C"/>
</dbReference>
<evidence type="ECO:0000259" key="6">
    <source>
        <dbReference type="SMART" id="SM00848"/>
    </source>
</evidence>
<dbReference type="InterPro" id="IPR025660">
    <property type="entry name" value="Pept_his_AS"/>
</dbReference>
<evidence type="ECO:0000256" key="4">
    <source>
        <dbReference type="SAM" id="SignalP"/>
    </source>
</evidence>
<dbReference type="GO" id="GO:0006508">
    <property type="term" value="P:proteolysis"/>
    <property type="evidence" value="ECO:0007669"/>
    <property type="project" value="InterPro"/>
</dbReference>
<dbReference type="GO" id="GO:0008234">
    <property type="term" value="F:cysteine-type peptidase activity"/>
    <property type="evidence" value="ECO:0007669"/>
    <property type="project" value="InterPro"/>
</dbReference>
<comment type="caution">
    <text evidence="7">The sequence shown here is derived from an EMBL/GenBank/DDBJ whole genome shotgun (WGS) entry which is preliminary data.</text>
</comment>
<dbReference type="PROSITE" id="PS00139">
    <property type="entry name" value="THIOL_PROTEASE_CYS"/>
    <property type="match status" value="1"/>
</dbReference>
<organism evidence="7 8">
    <name type="scientific">Chrysophaeum taylorii</name>
    <dbReference type="NCBI Taxonomy" id="2483200"/>
    <lineage>
        <taxon>Eukaryota</taxon>
        <taxon>Sar</taxon>
        <taxon>Stramenopiles</taxon>
        <taxon>Ochrophyta</taxon>
        <taxon>Pelagophyceae</taxon>
        <taxon>Pelagomonadales</taxon>
        <taxon>Pelagomonadaceae</taxon>
        <taxon>Chrysophaeum</taxon>
    </lineage>
</organism>
<dbReference type="Proteomes" id="UP001230188">
    <property type="component" value="Unassembled WGS sequence"/>
</dbReference>
<dbReference type="InterPro" id="IPR039417">
    <property type="entry name" value="Peptidase_C1A_papain-like"/>
</dbReference>
<dbReference type="Pfam" id="PF00112">
    <property type="entry name" value="Peptidase_C1"/>
    <property type="match status" value="1"/>
</dbReference>
<dbReference type="InterPro" id="IPR000169">
    <property type="entry name" value="Pept_cys_AS"/>
</dbReference>
<feature type="signal peptide" evidence="4">
    <location>
        <begin position="1"/>
        <end position="19"/>
    </location>
</feature>
<reference evidence="7" key="1">
    <citation type="submission" date="2023-01" db="EMBL/GenBank/DDBJ databases">
        <title>Metagenome sequencing of chrysophaentin producing Chrysophaeum taylorii.</title>
        <authorList>
            <person name="Davison J."/>
            <person name="Bewley C."/>
        </authorList>
    </citation>
    <scope>NUCLEOTIDE SEQUENCE</scope>
    <source>
        <strain evidence="7">NIES-1699</strain>
    </source>
</reference>
<sequence>MFKVVAAAVAFVVVVVVDGKSEEAYKLGFEAWMAKFEMKFHTAAEFRNRFEIWKRADDLIRAHNQEPSSFKLGHNQFSHLTHEEFLRDRQLANFTANNKPLKPMSHLVHDETPMADSVDWVSEGAVTAVKDQGSCGGCWAFSTTGAIEGAYYIKYGELKSYSEQQLISCDTKDSGCNGGDMDYAFSWTRSNGGLCTEDDYPYSTATYNGVTGTCKTTCSVVSESAPVTYTDVRSTESALMSAIEQQPVSVAIEADQYAFQYYSSGVLTGACGTNLDHGVLAVGYGTYDGTDYWKVKNSWAATWGMDGYVLIERGDDKCGILMDASYPTL</sequence>
<dbReference type="EMBL" id="JAQMWT010000488">
    <property type="protein sequence ID" value="KAJ8600641.1"/>
    <property type="molecule type" value="Genomic_DNA"/>
</dbReference>
<dbReference type="Pfam" id="PF08246">
    <property type="entry name" value="Inhibitor_I29"/>
    <property type="match status" value="1"/>
</dbReference>
<evidence type="ECO:0000256" key="3">
    <source>
        <dbReference type="ARBA" id="ARBA00023157"/>
    </source>
</evidence>
<evidence type="ECO:0000313" key="7">
    <source>
        <dbReference type="EMBL" id="KAJ8600641.1"/>
    </source>
</evidence>
<evidence type="ECO:0000259" key="5">
    <source>
        <dbReference type="SMART" id="SM00645"/>
    </source>
</evidence>
<name>A0AAD7U979_9STRA</name>
<dbReference type="PROSITE" id="PS00639">
    <property type="entry name" value="THIOL_PROTEASE_HIS"/>
    <property type="match status" value="1"/>
</dbReference>
<evidence type="ECO:0000256" key="2">
    <source>
        <dbReference type="ARBA" id="ARBA00023145"/>
    </source>
</evidence>
<dbReference type="PANTHER" id="PTHR12411">
    <property type="entry name" value="CYSTEINE PROTEASE FAMILY C1-RELATED"/>
    <property type="match status" value="1"/>
</dbReference>
<keyword evidence="8" id="KW-1185">Reference proteome</keyword>
<accession>A0AAD7U979</accession>
<gene>
    <name evidence="7" type="ORF">CTAYLR_006929</name>
</gene>
<dbReference type="InterPro" id="IPR013201">
    <property type="entry name" value="Prot_inhib_I29"/>
</dbReference>
<keyword evidence="2" id="KW-0865">Zymogen</keyword>
<comment type="similarity">
    <text evidence="1">Belongs to the peptidase C1 family.</text>
</comment>
<evidence type="ECO:0000256" key="1">
    <source>
        <dbReference type="ARBA" id="ARBA00008455"/>
    </source>
</evidence>
<protein>
    <submittedName>
        <fullName evidence="7">Uncharacterized protein</fullName>
    </submittedName>
</protein>
<keyword evidence="3" id="KW-1015">Disulfide bond</keyword>
<dbReference type="SMART" id="SM00645">
    <property type="entry name" value="Pept_C1"/>
    <property type="match status" value="1"/>
</dbReference>
<dbReference type="FunFam" id="3.90.70.10:FF:000332">
    <property type="entry name" value="Cathepsin L1"/>
    <property type="match status" value="1"/>
</dbReference>
<dbReference type="Gene3D" id="3.90.70.10">
    <property type="entry name" value="Cysteine proteinases"/>
    <property type="match status" value="1"/>
</dbReference>
<dbReference type="AlphaFoldDB" id="A0AAD7U979"/>
<evidence type="ECO:0000313" key="8">
    <source>
        <dbReference type="Proteomes" id="UP001230188"/>
    </source>
</evidence>
<dbReference type="SUPFAM" id="SSF54001">
    <property type="entry name" value="Cysteine proteinases"/>
    <property type="match status" value="1"/>
</dbReference>
<proteinExistence type="inferred from homology"/>
<feature type="domain" description="Cathepsin propeptide inhibitor" evidence="6">
    <location>
        <begin position="29"/>
        <end position="85"/>
    </location>
</feature>